<sequence length="264" mass="29561">MAYKFCCNLSFMFQREATSILDRYQLAKDAGFKAVESGFPLGFSVQQVAEARKTAGIQQVLINVYTGDTSKGELGFAALPGKEEEFRRSIETTIEYAKALDCKMIHVMAGKVVDATSVNDATYEKNLRYAVDRFASEQIVALIEPINSITVPNYYMNDFSKALALVQKINSPNLKLLVDIFHLQQTQGRITNSIESYYPFIGHIQIAQVPNRNEPDSAGEIDYRYVLAVLEKAGYNKYIGLEYKPQAATGEGLSKWLNRFGCTL</sequence>
<dbReference type="PANTHER" id="PTHR43489">
    <property type="entry name" value="ISOMERASE"/>
    <property type="match status" value="1"/>
</dbReference>
<dbReference type="PIRSF" id="PIRSF006241">
    <property type="entry name" value="HyI"/>
    <property type="match status" value="1"/>
</dbReference>
<dbReference type="InterPro" id="IPR013022">
    <property type="entry name" value="Xyl_isomerase-like_TIM-brl"/>
</dbReference>
<evidence type="ECO:0000256" key="5">
    <source>
        <dbReference type="ARBA" id="ARBA00017985"/>
    </source>
</evidence>
<proteinExistence type="inferred from homology"/>
<dbReference type="Gene3D" id="3.20.20.150">
    <property type="entry name" value="Divalent-metal-dependent TIM barrel enzymes"/>
    <property type="match status" value="1"/>
</dbReference>
<gene>
    <name evidence="10" type="primary">100117959</name>
</gene>
<dbReference type="OrthoDB" id="4214675at2759"/>
<dbReference type="KEGG" id="nvi:100117959"/>
<evidence type="ECO:0000256" key="6">
    <source>
        <dbReference type="ARBA" id="ARBA00023235"/>
    </source>
</evidence>
<evidence type="ECO:0000313" key="10">
    <source>
        <dbReference type="EnsemblMetazoa" id="XP_001607821"/>
    </source>
</evidence>
<dbReference type="Pfam" id="PF01261">
    <property type="entry name" value="AP_endonuc_2"/>
    <property type="match status" value="1"/>
</dbReference>
<evidence type="ECO:0000256" key="1">
    <source>
        <dbReference type="ARBA" id="ARBA00000476"/>
    </source>
</evidence>
<evidence type="ECO:0000256" key="8">
    <source>
        <dbReference type="PIRSR" id="PIRSR006241-50"/>
    </source>
</evidence>
<evidence type="ECO:0000256" key="4">
    <source>
        <dbReference type="ARBA" id="ARBA00012570"/>
    </source>
</evidence>
<dbReference type="InParanoid" id="A0A7M7G975"/>
<keyword evidence="6 7" id="KW-0413">Isomerase</keyword>
<feature type="domain" description="Xylose isomerase-like TIM barrel" evidence="9">
    <location>
        <begin position="25"/>
        <end position="258"/>
    </location>
</feature>
<dbReference type="GO" id="GO:0008903">
    <property type="term" value="F:hydroxypyruvate isomerase activity"/>
    <property type="evidence" value="ECO:0007669"/>
    <property type="project" value="UniProtKB-EC"/>
</dbReference>
<feature type="active site" description="Proton donor/acceptor" evidence="8">
    <location>
        <position position="144"/>
    </location>
</feature>
<dbReference type="GO" id="GO:0046487">
    <property type="term" value="P:glyoxylate metabolic process"/>
    <property type="evidence" value="ECO:0007669"/>
    <property type="project" value="TreeGrafter"/>
</dbReference>
<dbReference type="EC" id="5.3.1.22" evidence="4 7"/>
<dbReference type="SUPFAM" id="SSF51658">
    <property type="entry name" value="Xylose isomerase-like"/>
    <property type="match status" value="1"/>
</dbReference>
<accession>A0A7M7G975</accession>
<dbReference type="EnsemblMetazoa" id="XM_001607771">
    <property type="protein sequence ID" value="XP_001607821"/>
    <property type="gene ID" value="LOC100117959"/>
</dbReference>
<evidence type="ECO:0000256" key="2">
    <source>
        <dbReference type="ARBA" id="ARBA00002968"/>
    </source>
</evidence>
<dbReference type="FunFam" id="3.20.20.150:FF:000007">
    <property type="entry name" value="Hydroxypyruvate isomerase"/>
    <property type="match status" value="1"/>
</dbReference>
<keyword evidence="11" id="KW-1185">Reference proteome</keyword>
<dbReference type="AlphaFoldDB" id="A0A7M7G975"/>
<dbReference type="PANTHER" id="PTHR43489:SF6">
    <property type="entry name" value="HYDROXYPYRUVATE ISOMERASE-RELATED"/>
    <property type="match status" value="1"/>
</dbReference>
<protein>
    <recommendedName>
        <fullName evidence="5 7">Putative hydroxypyruvate isomerase</fullName>
        <ecNumber evidence="4 7">5.3.1.22</ecNumber>
    </recommendedName>
</protein>
<dbReference type="InterPro" id="IPR050417">
    <property type="entry name" value="Sugar_Epim/Isomerase"/>
</dbReference>
<dbReference type="InterPro" id="IPR026040">
    <property type="entry name" value="HyI-like"/>
</dbReference>
<evidence type="ECO:0000259" key="9">
    <source>
        <dbReference type="Pfam" id="PF01261"/>
    </source>
</evidence>
<dbReference type="InterPro" id="IPR036237">
    <property type="entry name" value="Xyl_isomerase-like_sf"/>
</dbReference>
<comment type="catalytic activity">
    <reaction evidence="1 7">
        <text>3-hydroxypyruvate = 2-hydroxy-3-oxopropanoate</text>
        <dbReference type="Rhea" id="RHEA:11952"/>
        <dbReference type="ChEBI" id="CHEBI:17180"/>
        <dbReference type="ChEBI" id="CHEBI:57978"/>
        <dbReference type="EC" id="5.3.1.22"/>
    </reaction>
</comment>
<dbReference type="Proteomes" id="UP000002358">
    <property type="component" value="Chromosome 3"/>
</dbReference>
<evidence type="ECO:0000256" key="7">
    <source>
        <dbReference type="PIRNR" id="PIRNR006241"/>
    </source>
</evidence>
<comment type="similarity">
    <text evidence="3 7">Belongs to the hyi family.</text>
</comment>
<dbReference type="FunCoup" id="A0A7M7G975">
    <property type="interactions" value="28"/>
</dbReference>
<feature type="active site" description="Proton donor/acceptor" evidence="8">
    <location>
        <position position="242"/>
    </location>
</feature>
<dbReference type="OMA" id="CEYRPRA"/>
<name>A0A7M7G975_NASVI</name>
<reference evidence="10" key="1">
    <citation type="submission" date="2021-01" db="UniProtKB">
        <authorList>
            <consortium name="EnsemblMetazoa"/>
        </authorList>
    </citation>
    <scope>IDENTIFICATION</scope>
</reference>
<dbReference type="SMR" id="A0A7M7G975"/>
<comment type="function">
    <text evidence="2 7">Catalyzes the reversible isomerization between hydroxypyruvate and 2-hydroxy-3-oxopropanoate (also termed tartronate semialdehyde).</text>
</comment>
<evidence type="ECO:0000313" key="11">
    <source>
        <dbReference type="Proteomes" id="UP000002358"/>
    </source>
</evidence>
<organism evidence="10 11">
    <name type="scientific">Nasonia vitripennis</name>
    <name type="common">Parasitic wasp</name>
    <dbReference type="NCBI Taxonomy" id="7425"/>
    <lineage>
        <taxon>Eukaryota</taxon>
        <taxon>Metazoa</taxon>
        <taxon>Ecdysozoa</taxon>
        <taxon>Arthropoda</taxon>
        <taxon>Hexapoda</taxon>
        <taxon>Insecta</taxon>
        <taxon>Pterygota</taxon>
        <taxon>Neoptera</taxon>
        <taxon>Endopterygota</taxon>
        <taxon>Hymenoptera</taxon>
        <taxon>Apocrita</taxon>
        <taxon>Proctotrupomorpha</taxon>
        <taxon>Chalcidoidea</taxon>
        <taxon>Pteromalidae</taxon>
        <taxon>Pteromalinae</taxon>
        <taxon>Nasonia</taxon>
    </lineage>
</organism>
<evidence type="ECO:0000256" key="3">
    <source>
        <dbReference type="ARBA" id="ARBA00005962"/>
    </source>
</evidence>